<evidence type="ECO:0000313" key="4">
    <source>
        <dbReference type="EMBL" id="TXG34678.1"/>
    </source>
</evidence>
<reference evidence="4 5" key="1">
    <citation type="submission" date="2019-08" db="EMBL/GenBank/DDBJ databases">
        <title>Seonamhaeicola sediminis sp. nov., isolated from marine sediment.</title>
        <authorList>
            <person name="Cao W.R."/>
        </authorList>
    </citation>
    <scope>NUCLEOTIDE SEQUENCE [LARGE SCALE GENOMIC DNA]</scope>
    <source>
        <strain evidence="4 5">1505</strain>
    </source>
</reference>
<feature type="signal peptide" evidence="3">
    <location>
        <begin position="1"/>
        <end position="26"/>
    </location>
</feature>
<dbReference type="AlphaFoldDB" id="A0A5C7GDN7"/>
<gene>
    <name evidence="4" type="ORF">FUA22_17355</name>
</gene>
<dbReference type="EMBL" id="VRKQ01000021">
    <property type="protein sequence ID" value="TXG34678.1"/>
    <property type="molecule type" value="Genomic_DNA"/>
</dbReference>
<dbReference type="GO" id="GO:0003677">
    <property type="term" value="F:DNA binding"/>
    <property type="evidence" value="ECO:0007669"/>
    <property type="project" value="InterPro"/>
</dbReference>
<dbReference type="InterPro" id="IPR011990">
    <property type="entry name" value="TPR-like_helical_dom_sf"/>
</dbReference>
<dbReference type="PROSITE" id="PS50005">
    <property type="entry name" value="TPR"/>
    <property type="match status" value="1"/>
</dbReference>
<dbReference type="OrthoDB" id="1090267at2"/>
<evidence type="ECO:0000256" key="3">
    <source>
        <dbReference type="SAM" id="SignalP"/>
    </source>
</evidence>
<feature type="transmembrane region" description="Helical" evidence="2">
    <location>
        <begin position="360"/>
        <end position="381"/>
    </location>
</feature>
<keyword evidence="2" id="KW-1133">Transmembrane helix</keyword>
<dbReference type="InterPro" id="IPR036388">
    <property type="entry name" value="WH-like_DNA-bd_sf"/>
</dbReference>
<proteinExistence type="predicted"/>
<evidence type="ECO:0000256" key="2">
    <source>
        <dbReference type="SAM" id="Phobius"/>
    </source>
</evidence>
<organism evidence="4 5">
    <name type="scientific">Seonamhaeicola maritimus</name>
    <dbReference type="NCBI Taxonomy" id="2591822"/>
    <lineage>
        <taxon>Bacteria</taxon>
        <taxon>Pseudomonadati</taxon>
        <taxon>Bacteroidota</taxon>
        <taxon>Flavobacteriia</taxon>
        <taxon>Flavobacteriales</taxon>
        <taxon>Flavobacteriaceae</taxon>
    </lineage>
</organism>
<name>A0A5C7GDN7_9FLAO</name>
<dbReference type="GO" id="GO:0006355">
    <property type="term" value="P:regulation of DNA-templated transcription"/>
    <property type="evidence" value="ECO:0007669"/>
    <property type="project" value="InterPro"/>
</dbReference>
<dbReference type="InterPro" id="IPR016032">
    <property type="entry name" value="Sig_transdc_resp-reg_C-effctor"/>
</dbReference>
<keyword evidence="3" id="KW-0732">Signal</keyword>
<dbReference type="SMART" id="SM00028">
    <property type="entry name" value="TPR"/>
    <property type="match status" value="4"/>
</dbReference>
<feature type="chain" id="PRO_5022964560" evidence="3">
    <location>
        <begin position="27"/>
        <end position="547"/>
    </location>
</feature>
<evidence type="ECO:0000256" key="1">
    <source>
        <dbReference type="PROSITE-ProRule" id="PRU00339"/>
    </source>
</evidence>
<dbReference type="SUPFAM" id="SSF48452">
    <property type="entry name" value="TPR-like"/>
    <property type="match status" value="2"/>
</dbReference>
<keyword evidence="2" id="KW-0472">Membrane</keyword>
<dbReference type="InterPro" id="IPR019734">
    <property type="entry name" value="TPR_rpt"/>
</dbReference>
<dbReference type="RefSeq" id="WP_147769870.1">
    <property type="nucleotide sequence ID" value="NZ_VRKQ01000021.1"/>
</dbReference>
<accession>A0A5C7GDN7</accession>
<feature type="repeat" description="TPR" evidence="1">
    <location>
        <begin position="241"/>
        <end position="274"/>
    </location>
</feature>
<dbReference type="Pfam" id="PF13181">
    <property type="entry name" value="TPR_8"/>
    <property type="match status" value="1"/>
</dbReference>
<sequence>MPKLGKLFIKNTLTLLFLVNGTFAFADFDSNQNSNNNALFLYQQINTLGYQNPDSSAHALELLYKASLKNSDTLQAINSLRELAHVYSHQGNHKLSYDHLWSALMLADASNTELGKSLVYKDIGRHYSYYNRREEALKFLNLSLESRKKMINKGTDKGVLVDGYLAFAATFREMNEWNLNKIYLDSCQLYLSYLEPTSTSRYFYKFEEAVSVNNLKNHEEALTKFKEIAPWFKEHYPTYQVLLFTYLGDSYRDLGRFTESENYYNKALVVSETRGSHMDFTPLIYERLSDLYFSKNKHIEAYNSIKKAKELDALYFDSRSENNSPLLEIQDAFLKEKKLQEDLAKEQRLNQMEQDEKVLFLQKTILSTFIIILILFGLIYFNNVRSKHRAEKQVIKEKRELEVQKNTEIIELKNKELAASVLKLIEKDAFIETLKNKLSNGKGDINRHEAKQIIHSISSNNVENWNEFEARFVAINKSFYQNLKEEHPNLTLNDQRLCALVKLNFSSKDIARLLNMSPDSVHTTRSRLRKKLELPRNMNLKQFIANI</sequence>
<comment type="caution">
    <text evidence="4">The sequence shown here is derived from an EMBL/GenBank/DDBJ whole genome shotgun (WGS) entry which is preliminary data.</text>
</comment>
<dbReference type="Gene3D" id="1.10.10.10">
    <property type="entry name" value="Winged helix-like DNA-binding domain superfamily/Winged helix DNA-binding domain"/>
    <property type="match status" value="1"/>
</dbReference>
<evidence type="ECO:0000313" key="5">
    <source>
        <dbReference type="Proteomes" id="UP000321080"/>
    </source>
</evidence>
<keyword evidence="1" id="KW-0802">TPR repeat</keyword>
<dbReference type="Proteomes" id="UP000321080">
    <property type="component" value="Unassembled WGS sequence"/>
</dbReference>
<protein>
    <submittedName>
        <fullName evidence="4">Tetratricopeptide repeat protein</fullName>
    </submittedName>
</protein>
<dbReference type="SUPFAM" id="SSF46894">
    <property type="entry name" value="C-terminal effector domain of the bipartite response regulators"/>
    <property type="match status" value="1"/>
</dbReference>
<dbReference type="Gene3D" id="1.25.40.10">
    <property type="entry name" value="Tetratricopeptide repeat domain"/>
    <property type="match status" value="2"/>
</dbReference>
<keyword evidence="5" id="KW-1185">Reference proteome</keyword>
<keyword evidence="2" id="KW-0812">Transmembrane</keyword>